<name>A0ABV3K293_STRON</name>
<organism evidence="1 2">
    <name type="scientific">Streptomyces orinoci</name>
    <name type="common">Streptoverticillium orinoci</name>
    <dbReference type="NCBI Taxonomy" id="67339"/>
    <lineage>
        <taxon>Bacteria</taxon>
        <taxon>Bacillati</taxon>
        <taxon>Actinomycetota</taxon>
        <taxon>Actinomycetes</taxon>
        <taxon>Kitasatosporales</taxon>
        <taxon>Streptomycetaceae</taxon>
        <taxon>Streptomyces</taxon>
    </lineage>
</organism>
<keyword evidence="2" id="KW-1185">Reference proteome</keyword>
<dbReference type="RefSeq" id="WP_277751789.1">
    <property type="nucleotide sequence ID" value="NZ_JBFAUK010000015.1"/>
</dbReference>
<accession>A0ABV3K293</accession>
<reference evidence="1 2" key="1">
    <citation type="submission" date="2024-06" db="EMBL/GenBank/DDBJ databases">
        <title>The Natural Products Discovery Center: Release of the First 8490 Sequenced Strains for Exploring Actinobacteria Biosynthetic Diversity.</title>
        <authorList>
            <person name="Kalkreuter E."/>
            <person name="Kautsar S.A."/>
            <person name="Yang D."/>
            <person name="Bader C.D."/>
            <person name="Teijaro C.N."/>
            <person name="Fluegel L."/>
            <person name="Davis C.M."/>
            <person name="Simpson J.R."/>
            <person name="Lauterbach L."/>
            <person name="Steele A.D."/>
            <person name="Gui C."/>
            <person name="Meng S."/>
            <person name="Li G."/>
            <person name="Viehrig K."/>
            <person name="Ye F."/>
            <person name="Su P."/>
            <person name="Kiefer A.F."/>
            <person name="Nichols A."/>
            <person name="Cepeda A.J."/>
            <person name="Yan W."/>
            <person name="Fan B."/>
            <person name="Jiang Y."/>
            <person name="Adhikari A."/>
            <person name="Zheng C.-J."/>
            <person name="Schuster L."/>
            <person name="Cowan T.M."/>
            <person name="Smanski M.J."/>
            <person name="Chevrette M.G."/>
            <person name="De Carvalho L.P.S."/>
            <person name="Shen B."/>
        </authorList>
    </citation>
    <scope>NUCLEOTIDE SEQUENCE [LARGE SCALE GENOMIC DNA]</scope>
    <source>
        <strain evidence="1 2">NPDC052347</strain>
    </source>
</reference>
<evidence type="ECO:0000313" key="2">
    <source>
        <dbReference type="Proteomes" id="UP001552594"/>
    </source>
</evidence>
<sequence>MSALTCMLLLPSDATQIVFDWVNESRSGKASESHLAPFVERAV</sequence>
<comment type="caution">
    <text evidence="1">The sequence shown here is derived from an EMBL/GenBank/DDBJ whole genome shotgun (WGS) entry which is preliminary data.</text>
</comment>
<evidence type="ECO:0000313" key="1">
    <source>
        <dbReference type="EMBL" id="MEV5508634.1"/>
    </source>
</evidence>
<proteinExistence type="predicted"/>
<protein>
    <submittedName>
        <fullName evidence="1">Uncharacterized protein</fullName>
    </submittedName>
</protein>
<gene>
    <name evidence="1" type="ORF">AB0L16_19575</name>
</gene>
<dbReference type="EMBL" id="JBFAUK010000015">
    <property type="protein sequence ID" value="MEV5508634.1"/>
    <property type="molecule type" value="Genomic_DNA"/>
</dbReference>
<dbReference type="Proteomes" id="UP001552594">
    <property type="component" value="Unassembled WGS sequence"/>
</dbReference>